<feature type="transmembrane region" description="Helical" evidence="1">
    <location>
        <begin position="7"/>
        <end position="25"/>
    </location>
</feature>
<organism evidence="3 4">
    <name type="scientific">Shimazuella alba</name>
    <dbReference type="NCBI Taxonomy" id="2690964"/>
    <lineage>
        <taxon>Bacteria</taxon>
        <taxon>Bacillati</taxon>
        <taxon>Bacillota</taxon>
        <taxon>Bacilli</taxon>
        <taxon>Bacillales</taxon>
        <taxon>Thermoactinomycetaceae</taxon>
        <taxon>Shimazuella</taxon>
    </lineage>
</organism>
<gene>
    <name evidence="3" type="ORF">GSM42_18690</name>
</gene>
<dbReference type="PANTHER" id="PTHR34094">
    <property type="match status" value="1"/>
</dbReference>
<dbReference type="Proteomes" id="UP000430692">
    <property type="component" value="Unassembled WGS sequence"/>
</dbReference>
<name>A0A6I4VXX2_9BACL</name>
<keyword evidence="1" id="KW-1133">Transmembrane helix</keyword>
<dbReference type="EMBL" id="WUUL01000017">
    <property type="protein sequence ID" value="MXQ55713.1"/>
    <property type="molecule type" value="Genomic_DNA"/>
</dbReference>
<dbReference type="InterPro" id="IPR025164">
    <property type="entry name" value="Toastrack_DUF4097"/>
</dbReference>
<keyword evidence="1" id="KW-0812">Transmembrane</keyword>
<keyword evidence="1" id="KW-0472">Membrane</keyword>
<accession>A0A6I4VXX2</accession>
<evidence type="ECO:0000259" key="2">
    <source>
        <dbReference type="Pfam" id="PF13349"/>
    </source>
</evidence>
<proteinExistence type="predicted"/>
<dbReference type="Pfam" id="PF13349">
    <property type="entry name" value="DUF4097"/>
    <property type="match status" value="1"/>
</dbReference>
<dbReference type="PANTHER" id="PTHR34094:SF1">
    <property type="entry name" value="PROTEIN FAM185A"/>
    <property type="match status" value="1"/>
</dbReference>
<comment type="caution">
    <text evidence="3">The sequence shown here is derived from an EMBL/GenBank/DDBJ whole genome shotgun (WGS) entry which is preliminary data.</text>
</comment>
<reference evidence="3 4" key="1">
    <citation type="submission" date="2019-12" db="EMBL/GenBank/DDBJ databases">
        <title>Whole-genome analyses of novel actinobacteria.</title>
        <authorList>
            <person name="Sahin N."/>
            <person name="Saygin H."/>
        </authorList>
    </citation>
    <scope>NUCLEOTIDE SEQUENCE [LARGE SCALE GENOMIC DNA]</scope>
    <source>
        <strain evidence="3 4">KC615</strain>
    </source>
</reference>
<sequence length="343" mass="38148">MKKDRKIWVVLLIIMVIAIAGIIYYRTDLFQTKPKDDRKSVSQLKDGDGKSAKVIGIYSEIANLHVHKSENGQMQAKISGKMPKQDNVELKWIKRGQQMQLNVIYKINDLKAEKEAEQDTTEEEKQKFSAQLNLDVSIPSKFYDAIELHTKGGNLLSDIPLSASEIEVNTGAGSANLANISGDQVHFKADDEGNIQLKNVKAGYMTLTSWDGNQSLQGYQGGNIKFEAQGGDINLSQITGGMMTLKTESGNMKIDQIKPSFLSYELWTESGNVDFTFHTIPTNLYLALTSESGKMKNNLPIKKIIDKDADYYQKRYIKGTLGNGTGNVLIDTKKGNINVSLKK</sequence>
<evidence type="ECO:0000256" key="1">
    <source>
        <dbReference type="SAM" id="Phobius"/>
    </source>
</evidence>
<dbReference type="RefSeq" id="WP_160803059.1">
    <property type="nucleotide sequence ID" value="NZ_WUUL01000017.1"/>
</dbReference>
<feature type="domain" description="DUF4097" evidence="2">
    <location>
        <begin position="55"/>
        <end position="339"/>
    </location>
</feature>
<keyword evidence="4" id="KW-1185">Reference proteome</keyword>
<dbReference type="Gene3D" id="2.160.20.120">
    <property type="match status" value="1"/>
</dbReference>
<dbReference type="AlphaFoldDB" id="A0A6I4VXX2"/>
<protein>
    <submittedName>
        <fullName evidence="3">DUF4097 family beta strand repeat protein</fullName>
    </submittedName>
</protein>
<evidence type="ECO:0000313" key="4">
    <source>
        <dbReference type="Proteomes" id="UP000430692"/>
    </source>
</evidence>
<evidence type="ECO:0000313" key="3">
    <source>
        <dbReference type="EMBL" id="MXQ55713.1"/>
    </source>
</evidence>